<keyword evidence="5" id="KW-0249">Electron transport</keyword>
<protein>
    <recommendedName>
        <fullName evidence="8">4Fe-4S ferredoxin-type domain-containing protein</fullName>
    </recommendedName>
</protein>
<dbReference type="PROSITE" id="PS00198">
    <property type="entry name" value="4FE4S_FER_1"/>
    <property type="match status" value="2"/>
</dbReference>
<dbReference type="STRING" id="1914305.BLW93_02135"/>
<dbReference type="RefSeq" id="WP_076712473.1">
    <property type="nucleotide sequence ID" value="NZ_MOEN01000005.1"/>
</dbReference>
<evidence type="ECO:0000256" key="6">
    <source>
        <dbReference type="ARBA" id="ARBA00023004"/>
    </source>
</evidence>
<dbReference type="InterPro" id="IPR017896">
    <property type="entry name" value="4Fe4S_Fe-S-bd"/>
</dbReference>
<gene>
    <name evidence="9" type="ORF">BLW93_02135</name>
</gene>
<evidence type="ECO:0000313" key="9">
    <source>
        <dbReference type="EMBL" id="OMH40994.1"/>
    </source>
</evidence>
<comment type="caution">
    <text evidence="9">The sequence shown here is derived from an EMBL/GenBank/DDBJ whole genome shotgun (WGS) entry which is preliminary data.</text>
</comment>
<dbReference type="AlphaFoldDB" id="A0A1R1MMS9"/>
<organism evidence="9 10">
    <name type="scientific">Desulfurobacterium indicum</name>
    <dbReference type="NCBI Taxonomy" id="1914305"/>
    <lineage>
        <taxon>Bacteria</taxon>
        <taxon>Pseudomonadati</taxon>
        <taxon>Aquificota</taxon>
        <taxon>Aquificia</taxon>
        <taxon>Desulfurobacteriales</taxon>
        <taxon>Desulfurobacteriaceae</taxon>
        <taxon>Desulfurobacterium</taxon>
    </lineage>
</organism>
<dbReference type="Pfam" id="PF12838">
    <property type="entry name" value="Fer4_7"/>
    <property type="match status" value="1"/>
</dbReference>
<dbReference type="GO" id="GO:0051539">
    <property type="term" value="F:4 iron, 4 sulfur cluster binding"/>
    <property type="evidence" value="ECO:0007669"/>
    <property type="project" value="UniProtKB-KW"/>
</dbReference>
<dbReference type="PANTHER" id="PTHR43687:SF6">
    <property type="entry name" value="L-ASPARTATE SEMIALDEHYDE SULFURTRANSFERASE IRON-SULFUR SUBUNIT"/>
    <property type="match status" value="1"/>
</dbReference>
<dbReference type="PANTHER" id="PTHR43687">
    <property type="entry name" value="ADENYLYLSULFATE REDUCTASE, BETA SUBUNIT"/>
    <property type="match status" value="1"/>
</dbReference>
<reference evidence="9 10" key="1">
    <citation type="submission" date="2016-10" db="EMBL/GenBank/DDBJ databases">
        <title>Genome sequence of a sulfur-reducing bacterium Desulfurobacterium indicum K6013.</title>
        <authorList>
            <person name="Cao J."/>
            <person name="Shao Z."/>
            <person name="Alain K."/>
            <person name="Jebbar M."/>
        </authorList>
    </citation>
    <scope>NUCLEOTIDE SEQUENCE [LARGE SCALE GENOMIC DNA]</scope>
    <source>
        <strain evidence="9 10">K6013</strain>
    </source>
</reference>
<evidence type="ECO:0000256" key="5">
    <source>
        <dbReference type="ARBA" id="ARBA00022982"/>
    </source>
</evidence>
<evidence type="ECO:0000256" key="1">
    <source>
        <dbReference type="ARBA" id="ARBA00022448"/>
    </source>
</evidence>
<evidence type="ECO:0000256" key="3">
    <source>
        <dbReference type="ARBA" id="ARBA00022723"/>
    </source>
</evidence>
<keyword evidence="6" id="KW-0408">Iron</keyword>
<keyword evidence="7" id="KW-0411">Iron-sulfur</keyword>
<dbReference type="Proteomes" id="UP000187408">
    <property type="component" value="Unassembled WGS sequence"/>
</dbReference>
<dbReference type="Gene3D" id="3.30.70.20">
    <property type="match status" value="2"/>
</dbReference>
<accession>A0A1R1MMS9</accession>
<evidence type="ECO:0000256" key="2">
    <source>
        <dbReference type="ARBA" id="ARBA00022485"/>
    </source>
</evidence>
<dbReference type="PROSITE" id="PS51379">
    <property type="entry name" value="4FE4S_FER_2"/>
    <property type="match status" value="2"/>
</dbReference>
<evidence type="ECO:0000256" key="7">
    <source>
        <dbReference type="ARBA" id="ARBA00023014"/>
    </source>
</evidence>
<dbReference type="OrthoDB" id="9804603at2"/>
<keyword evidence="4" id="KW-0677">Repeat</keyword>
<sequence>MKNIPYIRVELCTGCGICVDVCPVDVFEMSDIGKAVVEYPDRCMACRICEENCPTDAIEIKILE</sequence>
<feature type="domain" description="4Fe-4S ferredoxin-type" evidence="8">
    <location>
        <begin position="33"/>
        <end position="63"/>
    </location>
</feature>
<evidence type="ECO:0000313" key="10">
    <source>
        <dbReference type="Proteomes" id="UP000187408"/>
    </source>
</evidence>
<keyword evidence="1" id="KW-0813">Transport</keyword>
<keyword evidence="2" id="KW-0004">4Fe-4S</keyword>
<dbReference type="SUPFAM" id="SSF54862">
    <property type="entry name" value="4Fe-4S ferredoxins"/>
    <property type="match status" value="1"/>
</dbReference>
<evidence type="ECO:0000256" key="4">
    <source>
        <dbReference type="ARBA" id="ARBA00022737"/>
    </source>
</evidence>
<name>A0A1R1MMS9_9BACT</name>
<dbReference type="GO" id="GO:0046872">
    <property type="term" value="F:metal ion binding"/>
    <property type="evidence" value="ECO:0007669"/>
    <property type="project" value="UniProtKB-KW"/>
</dbReference>
<dbReference type="InterPro" id="IPR050572">
    <property type="entry name" value="Fe-S_Ferredoxin"/>
</dbReference>
<proteinExistence type="predicted"/>
<dbReference type="InterPro" id="IPR017900">
    <property type="entry name" value="4Fe4S_Fe_S_CS"/>
</dbReference>
<keyword evidence="3" id="KW-0479">Metal-binding</keyword>
<feature type="domain" description="4Fe-4S ferredoxin-type" evidence="8">
    <location>
        <begin position="3"/>
        <end position="32"/>
    </location>
</feature>
<dbReference type="EMBL" id="MOEN01000005">
    <property type="protein sequence ID" value="OMH40994.1"/>
    <property type="molecule type" value="Genomic_DNA"/>
</dbReference>
<evidence type="ECO:0000259" key="8">
    <source>
        <dbReference type="PROSITE" id="PS51379"/>
    </source>
</evidence>
<keyword evidence="10" id="KW-1185">Reference proteome</keyword>